<gene>
    <name evidence="1" type="ORF">CMV24_26540</name>
</gene>
<evidence type="ECO:0000313" key="1">
    <source>
        <dbReference type="EMBL" id="PBJ92489.1"/>
    </source>
</evidence>
<evidence type="ECO:0000313" key="2">
    <source>
        <dbReference type="Proteomes" id="UP000218102"/>
    </source>
</evidence>
<dbReference type="AlphaFoldDB" id="A0A2A3LXF4"/>
<comment type="caution">
    <text evidence="1">The sequence shown here is derived from an EMBL/GenBank/DDBJ whole genome shotgun (WGS) entry which is preliminary data.</text>
</comment>
<sequence length="64" mass="7250">MVFAEEVLIERISIWPAPGATWPPATHRYLDTIGGFCIHQIQSHSTRRFPIFTEDVSHDSEAAL</sequence>
<accession>A0A2A3LXF4</accession>
<dbReference type="EMBL" id="NTME01000047">
    <property type="protein sequence ID" value="PBJ92489.1"/>
    <property type="molecule type" value="Genomic_DNA"/>
</dbReference>
<protein>
    <submittedName>
        <fullName evidence="1">Uncharacterized protein</fullName>
    </submittedName>
</protein>
<organism evidence="1 2">
    <name type="scientific">Pseudomonas plecoglossicida</name>
    <dbReference type="NCBI Taxonomy" id="70775"/>
    <lineage>
        <taxon>Bacteria</taxon>
        <taxon>Pseudomonadati</taxon>
        <taxon>Pseudomonadota</taxon>
        <taxon>Gammaproteobacteria</taxon>
        <taxon>Pseudomonadales</taxon>
        <taxon>Pseudomonadaceae</taxon>
        <taxon>Pseudomonas</taxon>
    </lineage>
</organism>
<reference evidence="1 2" key="1">
    <citation type="submission" date="2017-09" db="EMBL/GenBank/DDBJ databases">
        <authorList>
            <person name="Ehlers B."/>
            <person name="Leendertz F.H."/>
        </authorList>
    </citation>
    <scope>NUCLEOTIDE SEQUENCE [LARGE SCALE GENOMIC DNA]</scope>
    <source>
        <strain evidence="1 2">DJ-1</strain>
    </source>
</reference>
<dbReference type="Proteomes" id="UP000218102">
    <property type="component" value="Unassembled WGS sequence"/>
</dbReference>
<name>A0A2A3LXF4_PSEDL</name>
<proteinExistence type="predicted"/>